<dbReference type="Proteomes" id="UP000182264">
    <property type="component" value="Chromosome"/>
</dbReference>
<feature type="domain" description="EAL" evidence="5">
    <location>
        <begin position="1033"/>
        <end position="1287"/>
    </location>
</feature>
<keyword evidence="2" id="KW-0472">Membrane</keyword>
<dbReference type="PROSITE" id="PS50883">
    <property type="entry name" value="EAL"/>
    <property type="match status" value="1"/>
</dbReference>
<dbReference type="SUPFAM" id="SSF55785">
    <property type="entry name" value="PYP-like sensor domain (PAS domain)"/>
    <property type="match status" value="2"/>
</dbReference>
<dbReference type="InterPro" id="IPR000014">
    <property type="entry name" value="PAS"/>
</dbReference>
<dbReference type="CDD" id="cd00130">
    <property type="entry name" value="PAS"/>
    <property type="match status" value="2"/>
</dbReference>
<keyword evidence="2" id="KW-1133">Transmembrane helix</keyword>
<dbReference type="PROSITE" id="PS50112">
    <property type="entry name" value="PAS"/>
    <property type="match status" value="2"/>
</dbReference>
<dbReference type="EMBL" id="CP015518">
    <property type="protein sequence ID" value="APG25602.1"/>
    <property type="molecule type" value="Genomic_DNA"/>
</dbReference>
<dbReference type="InterPro" id="IPR001633">
    <property type="entry name" value="EAL_dom"/>
</dbReference>
<evidence type="ECO:0000256" key="2">
    <source>
        <dbReference type="SAM" id="Phobius"/>
    </source>
</evidence>
<dbReference type="SUPFAM" id="SSF55781">
    <property type="entry name" value="GAF domain-like"/>
    <property type="match status" value="1"/>
</dbReference>
<protein>
    <recommendedName>
        <fullName evidence="9">Diguanylate cyclase/phosphodiesterase with PAS/PAC and GAF sensor(S)</fullName>
    </recommendedName>
</protein>
<dbReference type="GO" id="GO:0071732">
    <property type="term" value="P:cellular response to nitric oxide"/>
    <property type="evidence" value="ECO:0007669"/>
    <property type="project" value="UniProtKB-ARBA"/>
</dbReference>
<dbReference type="InterPro" id="IPR029016">
    <property type="entry name" value="GAF-like_dom_sf"/>
</dbReference>
<dbReference type="CDD" id="cd01949">
    <property type="entry name" value="GGDEF"/>
    <property type="match status" value="1"/>
</dbReference>
<dbReference type="InterPro" id="IPR000700">
    <property type="entry name" value="PAS-assoc_C"/>
</dbReference>
<dbReference type="Pfam" id="PF13426">
    <property type="entry name" value="PAS_9"/>
    <property type="match status" value="1"/>
</dbReference>
<accession>A0A1L3GI37</accession>
<organism evidence="7 8">
    <name type="scientific">Syntrophotalea acetylenica</name>
    <name type="common">Pelobacter acetylenicus</name>
    <dbReference type="NCBI Taxonomy" id="29542"/>
    <lineage>
        <taxon>Bacteria</taxon>
        <taxon>Pseudomonadati</taxon>
        <taxon>Thermodesulfobacteriota</taxon>
        <taxon>Desulfuromonadia</taxon>
        <taxon>Desulfuromonadales</taxon>
        <taxon>Syntrophotaleaceae</taxon>
        <taxon>Syntrophotalea</taxon>
    </lineage>
</organism>
<gene>
    <name evidence="7" type="ORF">A7E75_11650</name>
</gene>
<dbReference type="InterPro" id="IPR013656">
    <property type="entry name" value="PAS_4"/>
</dbReference>
<dbReference type="InterPro" id="IPR043128">
    <property type="entry name" value="Rev_trsase/Diguanyl_cyclase"/>
</dbReference>
<dbReference type="SMART" id="SM00091">
    <property type="entry name" value="PAS"/>
    <property type="match status" value="2"/>
</dbReference>
<dbReference type="InterPro" id="IPR001610">
    <property type="entry name" value="PAC"/>
</dbReference>
<dbReference type="Gene3D" id="3.20.20.450">
    <property type="entry name" value="EAL domain"/>
    <property type="match status" value="1"/>
</dbReference>
<dbReference type="Gene3D" id="3.30.450.40">
    <property type="match status" value="1"/>
</dbReference>
<dbReference type="SUPFAM" id="SSF141868">
    <property type="entry name" value="EAL domain-like"/>
    <property type="match status" value="1"/>
</dbReference>
<keyword evidence="2" id="KW-0812">Transmembrane</keyword>
<name>A0A1L3GI37_SYNAC</name>
<feature type="transmembrane region" description="Helical" evidence="2">
    <location>
        <begin position="388"/>
        <end position="411"/>
    </location>
</feature>
<dbReference type="Gene3D" id="3.30.70.270">
    <property type="match status" value="1"/>
</dbReference>
<evidence type="ECO:0000259" key="3">
    <source>
        <dbReference type="PROSITE" id="PS50112"/>
    </source>
</evidence>
<dbReference type="Pfam" id="PF08448">
    <property type="entry name" value="PAS_4"/>
    <property type="match status" value="1"/>
</dbReference>
<dbReference type="Gene3D" id="3.30.450.20">
    <property type="entry name" value="PAS domain"/>
    <property type="match status" value="2"/>
</dbReference>
<dbReference type="InterPro" id="IPR029787">
    <property type="entry name" value="Nucleotide_cyclase"/>
</dbReference>
<evidence type="ECO:0000313" key="7">
    <source>
        <dbReference type="EMBL" id="APG25602.1"/>
    </source>
</evidence>
<dbReference type="STRING" id="29542.A6070_05685"/>
<evidence type="ECO:0000259" key="6">
    <source>
        <dbReference type="PROSITE" id="PS50887"/>
    </source>
</evidence>
<comment type="catalytic activity">
    <reaction evidence="1">
        <text>3',3'-c-di-GMP + H2O = 5'-phosphoguanylyl(3'-&gt;5')guanosine + H(+)</text>
        <dbReference type="Rhea" id="RHEA:24902"/>
        <dbReference type="ChEBI" id="CHEBI:15377"/>
        <dbReference type="ChEBI" id="CHEBI:15378"/>
        <dbReference type="ChEBI" id="CHEBI:58754"/>
        <dbReference type="ChEBI" id="CHEBI:58805"/>
        <dbReference type="EC" id="3.1.4.52"/>
    </reaction>
    <physiologicalReaction direction="left-to-right" evidence="1">
        <dbReference type="Rhea" id="RHEA:24903"/>
    </physiologicalReaction>
</comment>
<dbReference type="SMART" id="SM00052">
    <property type="entry name" value="EAL"/>
    <property type="match status" value="1"/>
</dbReference>
<feature type="domain" description="GGDEF" evidence="6">
    <location>
        <begin position="891"/>
        <end position="1024"/>
    </location>
</feature>
<keyword evidence="8" id="KW-1185">Reference proteome</keyword>
<proteinExistence type="predicted"/>
<feature type="domain" description="PAC" evidence="4">
    <location>
        <begin position="807"/>
        <end position="859"/>
    </location>
</feature>
<feature type="domain" description="PAS" evidence="3">
    <location>
        <begin position="735"/>
        <end position="804"/>
    </location>
</feature>
<evidence type="ECO:0008006" key="9">
    <source>
        <dbReference type="Google" id="ProtNLM"/>
    </source>
</evidence>
<evidence type="ECO:0000313" key="8">
    <source>
        <dbReference type="Proteomes" id="UP000182264"/>
    </source>
</evidence>
<dbReference type="PROSITE" id="PS50113">
    <property type="entry name" value="PAC"/>
    <property type="match status" value="1"/>
</dbReference>
<dbReference type="NCBIfam" id="TIGR00229">
    <property type="entry name" value="sensory_box"/>
    <property type="match status" value="2"/>
</dbReference>
<evidence type="ECO:0000259" key="5">
    <source>
        <dbReference type="PROSITE" id="PS50883"/>
    </source>
</evidence>
<dbReference type="InterPro" id="IPR052155">
    <property type="entry name" value="Biofilm_reg_signaling"/>
</dbReference>
<reference evidence="7 8" key="1">
    <citation type="journal article" date="2017" name="Genome Announc.">
        <title>Complete Genome Sequences of Two Acetylene-Fermenting Pelobacter acetylenicus Strains.</title>
        <authorList>
            <person name="Sutton J.M."/>
            <person name="Baesman S.M."/>
            <person name="Fierst J.L."/>
            <person name="Poret-Peterson A.T."/>
            <person name="Oremland R.S."/>
            <person name="Dunlap D.S."/>
            <person name="Akob D.M."/>
        </authorList>
    </citation>
    <scope>NUCLEOTIDE SEQUENCE [LARGE SCALE GENOMIC DNA]</scope>
    <source>
        <strain evidence="7 8">DSM 3247</strain>
    </source>
</reference>
<dbReference type="GO" id="GO:0071111">
    <property type="term" value="F:cyclic-guanylate-specific phosphodiesterase activity"/>
    <property type="evidence" value="ECO:0007669"/>
    <property type="project" value="UniProtKB-EC"/>
</dbReference>
<feature type="transmembrane region" description="Helical" evidence="2">
    <location>
        <begin position="42"/>
        <end position="62"/>
    </location>
</feature>
<dbReference type="InterPro" id="IPR003018">
    <property type="entry name" value="GAF"/>
</dbReference>
<dbReference type="PANTHER" id="PTHR44757">
    <property type="entry name" value="DIGUANYLATE CYCLASE DGCP"/>
    <property type="match status" value="1"/>
</dbReference>
<feature type="transmembrane region" description="Helical" evidence="2">
    <location>
        <begin position="12"/>
        <end position="30"/>
    </location>
</feature>
<feature type="transmembrane region" description="Helical" evidence="2">
    <location>
        <begin position="99"/>
        <end position="121"/>
    </location>
</feature>
<dbReference type="Pfam" id="PF00990">
    <property type="entry name" value="GGDEF"/>
    <property type="match status" value="1"/>
</dbReference>
<evidence type="ECO:0000259" key="4">
    <source>
        <dbReference type="PROSITE" id="PS50113"/>
    </source>
</evidence>
<dbReference type="NCBIfam" id="TIGR00254">
    <property type="entry name" value="GGDEF"/>
    <property type="match status" value="1"/>
</dbReference>
<feature type="domain" description="PAS" evidence="3">
    <location>
        <begin position="428"/>
        <end position="502"/>
    </location>
</feature>
<dbReference type="SMART" id="SM00086">
    <property type="entry name" value="PAC"/>
    <property type="match status" value="2"/>
</dbReference>
<dbReference type="PANTHER" id="PTHR44757:SF2">
    <property type="entry name" value="BIOFILM ARCHITECTURE MAINTENANCE PROTEIN MBAA"/>
    <property type="match status" value="1"/>
</dbReference>
<dbReference type="Pfam" id="PF13185">
    <property type="entry name" value="GAF_2"/>
    <property type="match status" value="1"/>
</dbReference>
<dbReference type="SMART" id="SM00267">
    <property type="entry name" value="GGDEF"/>
    <property type="match status" value="1"/>
</dbReference>
<dbReference type="InterPro" id="IPR035919">
    <property type="entry name" value="EAL_sf"/>
</dbReference>
<dbReference type="InterPro" id="IPR035965">
    <property type="entry name" value="PAS-like_dom_sf"/>
</dbReference>
<dbReference type="CDD" id="cd01948">
    <property type="entry name" value="EAL"/>
    <property type="match status" value="1"/>
</dbReference>
<dbReference type="SUPFAM" id="SSF55073">
    <property type="entry name" value="Nucleotide cyclase"/>
    <property type="match status" value="1"/>
</dbReference>
<evidence type="ECO:0000256" key="1">
    <source>
        <dbReference type="ARBA" id="ARBA00051114"/>
    </source>
</evidence>
<dbReference type="FunFam" id="3.30.70.270:FF:000001">
    <property type="entry name" value="Diguanylate cyclase domain protein"/>
    <property type="match status" value="1"/>
</dbReference>
<sequence length="1297" mass="143627">MSAARKNIALTIGLYLLLGSAWILGTDFFLGRFSSGFDSIIVWQTVKGLVFVLGTAVFFYVAMRSNAAKGTVAAALLDGASADSPDRKGLSSTSYLRPWAPLGIFLVMILVLAASGAAVYLQASRTVRANARTALRNVAGLKARQVDAWRKERLGDARTITYDPVVMASFRAWLADPAGRTAAPERILRRLDAFRKAYGYHALLLFDSRGVLRVGRSDHEAVFTGNALLKKALQQGRPIFSAAYVPQDGCPQVVDFVVPLHAEVASGAEVFGALVFRMALENELFPDPQWLPADIQGAETFLVQREAGAVPLGVPLSRDAGRGPVVNPDQQGESFHSFFLRALRQGQADIVDHHGMPVLAVLEKVPDSDWLVLAKVNRVEVERPLKRLGAASGMAVLFLIAASAAGIVLWWRQQMAGFAVARLREQLQRQALRKHLEYLTRFANDIILLLDGEGTVVEANDRAISSYGYPREELIGKHVRELRAPDTLGDFDARWKDAYDGGVLFDTVHRRADGSCFPVEVSARRVEADGRVWCQSIIRDISERKHAEQRIQNLTRLYNVLSQTNQAIVRHVDKQALFEDICNIAVELGGLCMALITVFAPHGENCSVAASCGADPALLDVIPEHTLHEFGGRKEAPRTLLSGGSVICNQAAAGASDERVKGVLRRCGIGSFGLFPLYRGDSIFGTLNLYSTTDDFFGKDMVAVLEEMAGDITFALNTFDKEMARKKAEERLQKTSATLTAVFQATPLPVIINDLEGRVLFWNAAAETVFGWSEKESLGKEPPFVPKEKQGEFHRNLASAKSGNSLRGVEIQRRRRDGRLLDMLLFTAPLHDVSGRIENTVALFMDITEQKRAREHILCLAHYDQLTGLGNRTLLRERFAQEASRAQRAKRHLALCLIDLDKFKSVNDALGHALGDMLLVQVARRLEECLRRADVISRLGGDEFLVLLTDLERPQDTVRIADKVLGALTRPFSLEGHTVRISASMGIGFFPEDGEDFDTLFRKTDTAMYAAKEKGRDKFMFFHGEMDQKIRARLDLENSLRNALEHKAFFLHYQPQVDILTGRIEGVEALLRFRHPERGLIPPDSFIPVAEDSGLIVPLGEWILEEACRQLRFWRQAGLTDLTMAVNLSPVQIFQEDFAGRTEAILKARGIHPGLLNLELTESIFMEEDERVHHTLLTLKKMGVRIALDDFGTGYSSLSYLKRYAVDEIKIDRSFVRDVCSDPGDAAIVLATIQMARSLGLQTVAEGVETAEQLAFLRAHGCDRYQGYLCSRPLVADALAQLVEGGHDKLDPWIPGV</sequence>
<dbReference type="InterPro" id="IPR000160">
    <property type="entry name" value="GGDEF_dom"/>
</dbReference>
<dbReference type="Pfam" id="PF00563">
    <property type="entry name" value="EAL"/>
    <property type="match status" value="1"/>
</dbReference>
<dbReference type="PROSITE" id="PS50887">
    <property type="entry name" value="GGDEF"/>
    <property type="match status" value="1"/>
</dbReference>
<dbReference type="RefSeq" id="WP_072287442.1">
    <property type="nucleotide sequence ID" value="NZ_CP015518.1"/>
</dbReference>
<dbReference type="FunFam" id="3.20.20.450:FF:000001">
    <property type="entry name" value="Cyclic di-GMP phosphodiesterase yahA"/>
    <property type="match status" value="1"/>
</dbReference>